<evidence type="ECO:0000256" key="1">
    <source>
        <dbReference type="SAM" id="MobiDB-lite"/>
    </source>
</evidence>
<keyword evidence="4" id="KW-1185">Reference proteome</keyword>
<evidence type="ECO:0000256" key="2">
    <source>
        <dbReference type="SAM" id="SignalP"/>
    </source>
</evidence>
<gene>
    <name evidence="3" type="ORF">DN068_02825</name>
</gene>
<dbReference type="OrthoDB" id="1489309at2"/>
<dbReference type="InterPro" id="IPR025631">
    <property type="entry name" value="Porin_10"/>
</dbReference>
<proteinExistence type="predicted"/>
<organism evidence="3 4">
    <name type="scientific">Taibaiella soli</name>
    <dbReference type="NCBI Taxonomy" id="1649169"/>
    <lineage>
        <taxon>Bacteria</taxon>
        <taxon>Pseudomonadati</taxon>
        <taxon>Bacteroidota</taxon>
        <taxon>Chitinophagia</taxon>
        <taxon>Chitinophagales</taxon>
        <taxon>Chitinophagaceae</taxon>
        <taxon>Taibaiella</taxon>
    </lineage>
</organism>
<reference evidence="3 4" key="1">
    <citation type="submission" date="2018-06" db="EMBL/GenBank/DDBJ databases">
        <title>Mucibacter soli gen. nov., sp. nov., a new member of the family Chitinophagaceae producing mucin.</title>
        <authorList>
            <person name="Kim M.-K."/>
            <person name="Park S."/>
            <person name="Kim T.-S."/>
            <person name="Joung Y."/>
            <person name="Han J.-H."/>
            <person name="Kim S.B."/>
        </authorList>
    </citation>
    <scope>NUCLEOTIDE SEQUENCE [LARGE SCALE GENOMIC DNA]</scope>
    <source>
        <strain evidence="3 4">R1-15</strain>
    </source>
</reference>
<feature type="signal peptide" evidence="2">
    <location>
        <begin position="1"/>
        <end position="29"/>
    </location>
</feature>
<evidence type="ECO:0000313" key="4">
    <source>
        <dbReference type="Proteomes" id="UP000248745"/>
    </source>
</evidence>
<sequence length="669" mass="76441">MLQNRPPAAFLYIVCFISLFLADSNTVLAQFSSTPPGSPVTLSNAPQRDTTSKTNTNSWHDEVANTTFRTQYSLKDYYPDTTLHTFARRPFSQPWNRDLGNSGSPSRSLMFTPTSIAGPSLGYHTFDVYRFRLDSLYFYNTTKPYSEFTYQLGSKLEQMTRIAVADNIKPNWNVAAQYRKTYSPGYYKIQRVNDDNASLSTHYQSKKQNYELFGSIVYNKEQQDENGGMVSDSFLTRSDYSNRATIPVAFQNDAYSATRSSVTTKFRDWGFLLNHAYTFGRTDTLYNQDSSQYYLKLKPRFSIGHRMQLTSEKYEYKDLRPDSARYTSLFTDQYIAPNDSVFMEQKWMKFENALTLNGFAGKESNPLIFSLGAGNRIDNFETNYAVGTSSLSIISNYLTGSIKKEALQPGQWQYEANTQFFVTGDAAGNFNLAANVGKNLGGNWGNITIGFQQQLANAPYNYTIHQTKFDTLLTSFDKESITQLYASLSSPKFRFSAGVRNYIIGNYIYLNEAQRPTQYASPFNLTEIWVRKVFRWNILVLDNELVYQQVTGSAPVHVPALLGRHQFGVEGTLFKNALRAATGIMVEYHTRYDADGYSPFFNRFYYQSSYSVSNIPAISLYFNFKVKRFRAYVMGDQLNQIFSRNIIIAPGYAAQNAMIRFGFTWTLIN</sequence>
<evidence type="ECO:0000313" key="3">
    <source>
        <dbReference type="EMBL" id="PZF74525.1"/>
    </source>
</evidence>
<dbReference type="EMBL" id="QKTW01000003">
    <property type="protein sequence ID" value="PZF74525.1"/>
    <property type="molecule type" value="Genomic_DNA"/>
</dbReference>
<dbReference type="AlphaFoldDB" id="A0A2W2AGC1"/>
<dbReference type="Proteomes" id="UP000248745">
    <property type="component" value="Unassembled WGS sequence"/>
</dbReference>
<feature type="region of interest" description="Disordered" evidence="1">
    <location>
        <begin position="33"/>
        <end position="58"/>
    </location>
</feature>
<evidence type="ECO:0008006" key="5">
    <source>
        <dbReference type="Google" id="ProtNLM"/>
    </source>
</evidence>
<accession>A0A2W2AGC1</accession>
<protein>
    <recommendedName>
        <fullName evidence="5">Porin</fullName>
    </recommendedName>
</protein>
<name>A0A2W2AGC1_9BACT</name>
<comment type="caution">
    <text evidence="3">The sequence shown here is derived from an EMBL/GenBank/DDBJ whole genome shotgun (WGS) entry which is preliminary data.</text>
</comment>
<dbReference type="Pfam" id="PF14121">
    <property type="entry name" value="Porin_10"/>
    <property type="match status" value="1"/>
</dbReference>
<feature type="chain" id="PRO_5015882305" description="Porin" evidence="2">
    <location>
        <begin position="30"/>
        <end position="669"/>
    </location>
</feature>
<keyword evidence="2" id="KW-0732">Signal</keyword>
<dbReference type="RefSeq" id="WP_110997365.1">
    <property type="nucleotide sequence ID" value="NZ_QKTW01000003.1"/>
</dbReference>